<dbReference type="Proteomes" id="UP000325295">
    <property type="component" value="Chromosome"/>
</dbReference>
<dbReference type="AlphaFoldDB" id="A0A5P1WXW1"/>
<dbReference type="GO" id="GO:0016747">
    <property type="term" value="F:acyltransferase activity, transferring groups other than amino-acyl groups"/>
    <property type="evidence" value="ECO:0007669"/>
    <property type="project" value="InterPro"/>
</dbReference>
<organism evidence="2 3">
    <name type="scientific">Paucilactobacillus nenjiangensis</name>
    <dbReference type="NCBI Taxonomy" id="1296540"/>
    <lineage>
        <taxon>Bacteria</taxon>
        <taxon>Bacillati</taxon>
        <taxon>Bacillota</taxon>
        <taxon>Bacilli</taxon>
        <taxon>Lactobacillales</taxon>
        <taxon>Lactobacillaceae</taxon>
        <taxon>Paucilactobacillus</taxon>
    </lineage>
</organism>
<dbReference type="Gene3D" id="3.40.630.30">
    <property type="match status" value="1"/>
</dbReference>
<evidence type="ECO:0000259" key="1">
    <source>
        <dbReference type="PROSITE" id="PS51186"/>
    </source>
</evidence>
<dbReference type="Pfam" id="PF00583">
    <property type="entry name" value="Acetyltransf_1"/>
    <property type="match status" value="1"/>
</dbReference>
<dbReference type="PANTHER" id="PTHR43305:SF1">
    <property type="entry name" value="FAMILY N-ACETYLTRANSFERASE, PUTATIVE (AFU_ORTHOLOGUE AFUA_2G01380)-RELATED"/>
    <property type="match status" value="1"/>
</dbReference>
<dbReference type="KEGG" id="lnn:F0161_00500"/>
<name>A0A5P1WXW1_9LACO</name>
<dbReference type="SUPFAM" id="SSF55729">
    <property type="entry name" value="Acyl-CoA N-acyltransferases (Nat)"/>
    <property type="match status" value="1"/>
</dbReference>
<dbReference type="InterPro" id="IPR052777">
    <property type="entry name" value="Acetyltransferase_Enz"/>
</dbReference>
<gene>
    <name evidence="2" type="ORF">F0161_00500</name>
</gene>
<dbReference type="InterPro" id="IPR000182">
    <property type="entry name" value="GNAT_dom"/>
</dbReference>
<dbReference type="PANTHER" id="PTHR43305">
    <property type="entry name" value="FAMILY N-ACETYLTRANSFERASE, PUTATIVE (AFU_ORTHOLOGUE AFUA_2G01380)-RELATED"/>
    <property type="match status" value="1"/>
</dbReference>
<reference evidence="2 3" key="1">
    <citation type="submission" date="2019-09" db="EMBL/GenBank/DDBJ databases">
        <title>Complete Genome Sequence of Lactobacillus nenjiangensis SH-Y15, isolated from sauerkraut.</title>
        <authorList>
            <person name="Yang H."/>
        </authorList>
    </citation>
    <scope>NUCLEOTIDE SEQUENCE [LARGE SCALE GENOMIC DNA]</scope>
    <source>
        <strain evidence="2 3">SH-Y15</strain>
    </source>
</reference>
<accession>A0A5P1WXW1</accession>
<keyword evidence="3" id="KW-1185">Reference proteome</keyword>
<proteinExistence type="predicted"/>
<dbReference type="RefSeq" id="WP_150203084.1">
    <property type="nucleotide sequence ID" value="NZ_CAUQTN010000082.1"/>
</dbReference>
<dbReference type="InterPro" id="IPR016181">
    <property type="entry name" value="Acyl_CoA_acyltransferase"/>
</dbReference>
<dbReference type="CDD" id="cd04301">
    <property type="entry name" value="NAT_SF"/>
    <property type="match status" value="1"/>
</dbReference>
<feature type="domain" description="N-acetyltransferase" evidence="1">
    <location>
        <begin position="2"/>
        <end position="160"/>
    </location>
</feature>
<evidence type="ECO:0000313" key="3">
    <source>
        <dbReference type="Proteomes" id="UP000325295"/>
    </source>
</evidence>
<dbReference type="EMBL" id="CP043939">
    <property type="protein sequence ID" value="QER66490.1"/>
    <property type="molecule type" value="Genomic_DNA"/>
</dbReference>
<keyword evidence="2" id="KW-0808">Transferase</keyword>
<sequence length="160" mass="18322">MIKIREIQEKDNSALAKLIRESLKANQLDIPGTAYFDAELDNLSAYYQSSRQRQYFVVLDENGEVSGGCGIAEYDSDNRVAELQKLYLTNTVQGHHLSYKLLTKVIEFANQAGYRQLYLETHHNLASAMHIYQTFGFEELSQPLNNGEHSAMDHFFILKL</sequence>
<evidence type="ECO:0000313" key="2">
    <source>
        <dbReference type="EMBL" id="QER66490.1"/>
    </source>
</evidence>
<protein>
    <submittedName>
        <fullName evidence="2">GNAT family N-acetyltransferase</fullName>
    </submittedName>
</protein>
<dbReference type="OrthoDB" id="5419426at2"/>
<dbReference type="PROSITE" id="PS51186">
    <property type="entry name" value="GNAT"/>
    <property type="match status" value="1"/>
</dbReference>